<sequence>MRIQRRRSGLPSPGRRRRV</sequence>
<organism evidence="1 2">
    <name type="scientific">Linum tenue</name>
    <dbReference type="NCBI Taxonomy" id="586396"/>
    <lineage>
        <taxon>Eukaryota</taxon>
        <taxon>Viridiplantae</taxon>
        <taxon>Streptophyta</taxon>
        <taxon>Embryophyta</taxon>
        <taxon>Tracheophyta</taxon>
        <taxon>Spermatophyta</taxon>
        <taxon>Magnoliopsida</taxon>
        <taxon>eudicotyledons</taxon>
        <taxon>Gunneridae</taxon>
        <taxon>Pentapetalae</taxon>
        <taxon>rosids</taxon>
        <taxon>fabids</taxon>
        <taxon>Malpighiales</taxon>
        <taxon>Linaceae</taxon>
        <taxon>Linum</taxon>
    </lineage>
</organism>
<evidence type="ECO:0000313" key="2">
    <source>
        <dbReference type="Proteomes" id="UP001154282"/>
    </source>
</evidence>
<protein>
    <submittedName>
        <fullName evidence="1">Uncharacterized protein</fullName>
    </submittedName>
</protein>
<evidence type="ECO:0000313" key="1">
    <source>
        <dbReference type="EMBL" id="CAI0393128.1"/>
    </source>
</evidence>
<gene>
    <name evidence="1" type="ORF">LITE_LOCUS7813</name>
</gene>
<dbReference type="AlphaFoldDB" id="A0AAV0I8Q9"/>
<dbReference type="Proteomes" id="UP001154282">
    <property type="component" value="Unassembled WGS sequence"/>
</dbReference>
<reference evidence="1" key="1">
    <citation type="submission" date="2022-08" db="EMBL/GenBank/DDBJ databases">
        <authorList>
            <person name="Gutierrez-Valencia J."/>
        </authorList>
    </citation>
    <scope>NUCLEOTIDE SEQUENCE</scope>
</reference>
<accession>A0AAV0I8Q9</accession>
<keyword evidence="2" id="KW-1185">Reference proteome</keyword>
<dbReference type="EMBL" id="CAMGYJ010000003">
    <property type="protein sequence ID" value="CAI0393128.1"/>
    <property type="molecule type" value="Genomic_DNA"/>
</dbReference>
<proteinExistence type="predicted"/>
<name>A0AAV0I8Q9_9ROSI</name>
<comment type="caution">
    <text evidence="1">The sequence shown here is derived from an EMBL/GenBank/DDBJ whole genome shotgun (WGS) entry which is preliminary data.</text>
</comment>